<reference evidence="1 2" key="1">
    <citation type="journal article" date="2022" name="bioRxiv">
        <title>The genome of the oomycete Peronosclerospora sorghi, a cosmopolitan pathogen of maize and sorghum, is inflated with dispersed pseudogenes.</title>
        <authorList>
            <person name="Fletcher K."/>
            <person name="Martin F."/>
            <person name="Isakeit T."/>
            <person name="Cavanaugh K."/>
            <person name="Magill C."/>
            <person name="Michelmore R."/>
        </authorList>
    </citation>
    <scope>NUCLEOTIDE SEQUENCE [LARGE SCALE GENOMIC DNA]</scope>
    <source>
        <strain evidence="1">P6</strain>
    </source>
</reference>
<dbReference type="EMBL" id="CM047580">
    <property type="protein sequence ID" value="KAI9922049.1"/>
    <property type="molecule type" value="Genomic_DNA"/>
</dbReference>
<dbReference type="Proteomes" id="UP001163321">
    <property type="component" value="Chromosome 1"/>
</dbReference>
<evidence type="ECO:0000313" key="2">
    <source>
        <dbReference type="Proteomes" id="UP001163321"/>
    </source>
</evidence>
<sequence>MSATSITPLTEKAYFIQQGTSSLPSPPSSIGDVDDLIQRRSFVKEDEKLDLDEEEDAPQRHVISHNDDKLRQIVKCGSIYFGAVDLEATVESDQEDAEYYDHPFMSPCGHLLVDSRTNEDMDRIFSDHLVTFDYFRRNSASLLANPNLRVFVNGKISAYNKEMQAYLVSRVIFPYSPHLPINTSRDKNSEEKSTTLWAHRRQGEY</sequence>
<protein>
    <submittedName>
        <fullName evidence="1">Uncharacterized protein</fullName>
    </submittedName>
</protein>
<proteinExistence type="predicted"/>
<organism evidence="1 2">
    <name type="scientific">Peronosclerospora sorghi</name>
    <dbReference type="NCBI Taxonomy" id="230839"/>
    <lineage>
        <taxon>Eukaryota</taxon>
        <taxon>Sar</taxon>
        <taxon>Stramenopiles</taxon>
        <taxon>Oomycota</taxon>
        <taxon>Peronosporomycetes</taxon>
        <taxon>Peronosporales</taxon>
        <taxon>Peronosporaceae</taxon>
        <taxon>Peronosclerospora</taxon>
    </lineage>
</organism>
<comment type="caution">
    <text evidence="1">The sequence shown here is derived from an EMBL/GenBank/DDBJ whole genome shotgun (WGS) entry which is preliminary data.</text>
</comment>
<gene>
    <name evidence="1" type="ORF">PsorP6_000191</name>
</gene>
<name>A0ACC0WTG1_9STRA</name>
<accession>A0ACC0WTG1</accession>
<keyword evidence="2" id="KW-1185">Reference proteome</keyword>
<evidence type="ECO:0000313" key="1">
    <source>
        <dbReference type="EMBL" id="KAI9922049.1"/>
    </source>
</evidence>